<keyword evidence="5" id="KW-0201">Cytochrome c-type biogenesis</keyword>
<feature type="transmembrane region" description="Helical" evidence="7">
    <location>
        <begin position="107"/>
        <end position="128"/>
    </location>
</feature>
<dbReference type="InterPro" id="IPR051263">
    <property type="entry name" value="C-type_cytochrome_biogenesis"/>
</dbReference>
<feature type="compositionally biased region" description="Basic and acidic residues" evidence="8">
    <location>
        <begin position="150"/>
        <end position="164"/>
    </location>
</feature>
<evidence type="ECO:0000256" key="7">
    <source>
        <dbReference type="RuleBase" id="RU364112"/>
    </source>
</evidence>
<dbReference type="PANTHER" id="PTHR47870">
    <property type="entry name" value="CYTOCHROME C-TYPE BIOGENESIS PROTEIN CCMH"/>
    <property type="match status" value="1"/>
</dbReference>
<comment type="function">
    <text evidence="7">Possible subunit of a heme lyase.</text>
</comment>
<protein>
    <recommendedName>
        <fullName evidence="7">Cytochrome c-type biogenesis protein</fullName>
    </recommendedName>
</protein>
<organism evidence="10 11">
    <name type="scientific">Pseudohalioglobus sediminis</name>
    <dbReference type="NCBI Taxonomy" id="2606449"/>
    <lineage>
        <taxon>Bacteria</taxon>
        <taxon>Pseudomonadati</taxon>
        <taxon>Pseudomonadota</taxon>
        <taxon>Gammaproteobacteria</taxon>
        <taxon>Cellvibrionales</taxon>
        <taxon>Halieaceae</taxon>
        <taxon>Pseudohalioglobus</taxon>
    </lineage>
</organism>
<feature type="chain" id="PRO_5023153251" description="Cytochrome c-type biogenesis protein" evidence="7">
    <location>
        <begin position="24"/>
        <end position="164"/>
    </location>
</feature>
<keyword evidence="2 7" id="KW-0349">Heme</keyword>
<evidence type="ECO:0000256" key="5">
    <source>
        <dbReference type="ARBA" id="ARBA00022748"/>
    </source>
</evidence>
<evidence type="ECO:0000256" key="1">
    <source>
        <dbReference type="ARBA" id="ARBA00010342"/>
    </source>
</evidence>
<keyword evidence="3 7" id="KW-0479">Metal-binding</keyword>
<dbReference type="Pfam" id="PF03918">
    <property type="entry name" value="CcmH"/>
    <property type="match status" value="1"/>
</dbReference>
<dbReference type="CDD" id="cd16378">
    <property type="entry name" value="CcmH_N"/>
    <property type="match status" value="1"/>
</dbReference>
<evidence type="ECO:0000313" key="11">
    <source>
        <dbReference type="Proteomes" id="UP000323708"/>
    </source>
</evidence>
<keyword evidence="7" id="KW-1133">Transmembrane helix</keyword>
<keyword evidence="4 7" id="KW-0732">Signal</keyword>
<evidence type="ECO:0000256" key="6">
    <source>
        <dbReference type="ARBA" id="ARBA00023004"/>
    </source>
</evidence>
<sequence>MMRQALLVSLLLAAVLAAAPSRAVIETYEFTEPELEERYQELSAELRCPKCQNQNIADSNAPISQDLRKLLHQQLEQGASDEEIRQYMVDRYGEFVRYRPRFSGATALLWLAPIILLILGVVIAMVTLRDRRQPGATEGAASASELTDAEQQRLRELMKKADSE</sequence>
<evidence type="ECO:0000256" key="8">
    <source>
        <dbReference type="SAM" id="MobiDB-lite"/>
    </source>
</evidence>
<accession>A0A5B0WPM0</accession>
<feature type="domain" description="CcmH/CycL/Ccl2/NrfF N-terminal" evidence="9">
    <location>
        <begin position="12"/>
        <end position="158"/>
    </location>
</feature>
<comment type="similarity">
    <text evidence="1 7">Belongs to the CcmH/CycL/Ccl2/NrfF family.</text>
</comment>
<evidence type="ECO:0000256" key="3">
    <source>
        <dbReference type="ARBA" id="ARBA00022723"/>
    </source>
</evidence>
<evidence type="ECO:0000313" key="10">
    <source>
        <dbReference type="EMBL" id="KAA1188151.1"/>
    </source>
</evidence>
<name>A0A5B0WPM0_9GAMM</name>
<evidence type="ECO:0000256" key="4">
    <source>
        <dbReference type="ARBA" id="ARBA00022729"/>
    </source>
</evidence>
<comment type="caution">
    <text evidence="10">The sequence shown here is derived from an EMBL/GenBank/DDBJ whole genome shotgun (WGS) entry which is preliminary data.</text>
</comment>
<evidence type="ECO:0000256" key="2">
    <source>
        <dbReference type="ARBA" id="ARBA00022617"/>
    </source>
</evidence>
<feature type="region of interest" description="Disordered" evidence="8">
    <location>
        <begin position="135"/>
        <end position="164"/>
    </location>
</feature>
<dbReference type="AlphaFoldDB" id="A0A5B0WPM0"/>
<dbReference type="EMBL" id="VTUX01000011">
    <property type="protein sequence ID" value="KAA1188151.1"/>
    <property type="molecule type" value="Genomic_DNA"/>
</dbReference>
<feature type="signal peptide" evidence="7">
    <location>
        <begin position="1"/>
        <end position="23"/>
    </location>
</feature>
<dbReference type="InterPro" id="IPR038297">
    <property type="entry name" value="CcmH/CycL/NrfF/Ccl2_sf"/>
</dbReference>
<gene>
    <name evidence="10" type="ORF">F0M18_19130</name>
</gene>
<reference evidence="10 11" key="1">
    <citation type="submission" date="2019-09" db="EMBL/GenBank/DDBJ databases">
        <authorList>
            <person name="Chen X.-Y."/>
        </authorList>
    </citation>
    <scope>NUCLEOTIDE SEQUENCE [LARGE SCALE GENOMIC DNA]</scope>
    <source>
        <strain evidence="10 11">NY5</strain>
    </source>
</reference>
<keyword evidence="7" id="KW-0472">Membrane</keyword>
<keyword evidence="7" id="KW-0812">Transmembrane</keyword>
<dbReference type="GO" id="GO:0046872">
    <property type="term" value="F:metal ion binding"/>
    <property type="evidence" value="ECO:0007669"/>
    <property type="project" value="UniProtKB-KW"/>
</dbReference>
<dbReference type="GO" id="GO:0017004">
    <property type="term" value="P:cytochrome complex assembly"/>
    <property type="evidence" value="ECO:0007669"/>
    <property type="project" value="UniProtKB-KW"/>
</dbReference>
<dbReference type="Gene3D" id="1.10.8.640">
    <property type="entry name" value="Cytochrome C biogenesis protein"/>
    <property type="match status" value="1"/>
</dbReference>
<dbReference type="InterPro" id="IPR005616">
    <property type="entry name" value="CcmH/CycL/Ccl2/NrfF_N"/>
</dbReference>
<keyword evidence="11" id="KW-1185">Reference proteome</keyword>
<dbReference type="Proteomes" id="UP000323708">
    <property type="component" value="Unassembled WGS sequence"/>
</dbReference>
<dbReference type="FunFam" id="1.10.8.640:FF:000001">
    <property type="entry name" value="Cytochrome c-type biogenesis protein"/>
    <property type="match status" value="1"/>
</dbReference>
<dbReference type="PANTHER" id="PTHR47870:SF1">
    <property type="entry name" value="CYTOCHROME C-TYPE BIOGENESIS PROTEIN CCMH"/>
    <property type="match status" value="1"/>
</dbReference>
<evidence type="ECO:0000259" key="9">
    <source>
        <dbReference type="Pfam" id="PF03918"/>
    </source>
</evidence>
<proteinExistence type="inferred from homology"/>
<dbReference type="GO" id="GO:0005886">
    <property type="term" value="C:plasma membrane"/>
    <property type="evidence" value="ECO:0007669"/>
    <property type="project" value="TreeGrafter"/>
</dbReference>
<keyword evidence="6 7" id="KW-0408">Iron</keyword>